<comment type="pathway">
    <text evidence="2">Glycolipid biosynthesis; glycosylphosphatidylinositol-anchor biosynthesis.</text>
</comment>
<dbReference type="Proteomes" id="UP000001203">
    <property type="component" value="Chromosome circular"/>
</dbReference>
<feature type="transmembrane region" description="Helical" evidence="10">
    <location>
        <begin position="317"/>
        <end position="342"/>
    </location>
</feature>
<dbReference type="HOGENOM" id="CLU_715348_0_0_3"/>
<dbReference type="GO" id="GO:0000009">
    <property type="term" value="F:alpha-1,6-mannosyltransferase activity"/>
    <property type="evidence" value="ECO:0007669"/>
    <property type="project" value="InterPro"/>
</dbReference>
<gene>
    <name evidence="11" type="ordered locus">cce_4126</name>
</gene>
<dbReference type="GO" id="GO:0016020">
    <property type="term" value="C:membrane"/>
    <property type="evidence" value="ECO:0007669"/>
    <property type="project" value="GOC"/>
</dbReference>
<reference evidence="11 12" key="1">
    <citation type="journal article" date="2008" name="Proc. Natl. Acad. Sci. U.S.A.">
        <title>The genome of Cyanothece 51142, a unicellular diazotrophic cyanobacterium important in the marine nitrogen cycle.</title>
        <authorList>
            <person name="Welsh E.A."/>
            <person name="Liberton M."/>
            <person name="Stoeckel J."/>
            <person name="Loh T."/>
            <person name="Elvitigala T."/>
            <person name="Wang C."/>
            <person name="Wollam A."/>
            <person name="Fulton R.S."/>
            <person name="Clifton S.W."/>
            <person name="Jacobs J.M."/>
            <person name="Aurora R."/>
            <person name="Ghosh B.K."/>
            <person name="Sherman L.A."/>
            <person name="Smith R.D."/>
            <person name="Wilson R.K."/>
            <person name="Pakrasi H.B."/>
        </authorList>
    </citation>
    <scope>NUCLEOTIDE SEQUENCE [LARGE SCALE GENOMIC DNA]</scope>
    <source>
        <strain evidence="12">ATCC 51142 / BH68</strain>
    </source>
</reference>
<evidence type="ECO:0000256" key="8">
    <source>
        <dbReference type="ARBA" id="ARBA00022989"/>
    </source>
</evidence>
<evidence type="ECO:0000256" key="2">
    <source>
        <dbReference type="ARBA" id="ARBA00004687"/>
    </source>
</evidence>
<keyword evidence="3" id="KW-0337">GPI-anchor biosynthesis</keyword>
<feature type="transmembrane region" description="Helical" evidence="10">
    <location>
        <begin position="179"/>
        <end position="203"/>
    </location>
</feature>
<keyword evidence="5" id="KW-0808">Transferase</keyword>
<sequence length="424" mass="47429">MLSLFNKISQNEWRFVLLMGLLSRGIIIITMIWIAPLLFNPSEGNVVNFGWEVFSAWDSPLYQQIATNSYDTSGSEPGANVAFFPLFPLLIRLGIFFGFSANIVGIVINNTAFFATLLVVYVWVKKTNGGLAARWVIALLAWCPLSIFGTVIYTEGLFLLLSSLALLTFESKKYTQTMVWGVLATATRITGLALIPTFFFIAWRKKLPFMAYIAALVSGGGTLLYSLYCWFHFNDPIAFITVQYTQWQRKQGIDWEGWGQMLAEITVGGENWAAGTLNDPWHPFLFLLIMVIAYGLWHYRLSVPKVYFDYSLCSLCLFLWLLSGDALLNTLSVLGGLVLLWCCRQRLSLVAYVYGLCALGLLLSSGGTISLNRLAYGIVSLSIALGITVSRSPRWGYCTLGFFGLLLVTFSLRFAQHQWVAITP</sequence>
<keyword evidence="8 10" id="KW-1133">Transmembrane helix</keyword>
<feature type="transmembrane region" description="Helical" evidence="10">
    <location>
        <begin position="15"/>
        <end position="39"/>
    </location>
</feature>
<proteinExistence type="predicted"/>
<evidence type="ECO:0000256" key="5">
    <source>
        <dbReference type="ARBA" id="ARBA00022679"/>
    </source>
</evidence>
<dbReference type="AlphaFoldDB" id="B1WRN3"/>
<dbReference type="RefSeq" id="WP_009543794.1">
    <property type="nucleotide sequence ID" value="NC_010546.1"/>
</dbReference>
<keyword evidence="12" id="KW-1185">Reference proteome</keyword>
<dbReference type="UniPathway" id="UPA00196"/>
<keyword evidence="7" id="KW-0256">Endoplasmic reticulum</keyword>
<evidence type="ECO:0000256" key="1">
    <source>
        <dbReference type="ARBA" id="ARBA00004477"/>
    </source>
</evidence>
<evidence type="ECO:0000256" key="3">
    <source>
        <dbReference type="ARBA" id="ARBA00022502"/>
    </source>
</evidence>
<name>B1WRN3_CROS5</name>
<protein>
    <recommendedName>
        <fullName evidence="13">Glycosyltransferase RgtA/B/C/D-like domain-containing protein</fullName>
    </recommendedName>
</protein>
<dbReference type="PANTHER" id="PTHR12468:SF2">
    <property type="entry name" value="GPI MANNOSYLTRANSFERASE 2"/>
    <property type="match status" value="1"/>
</dbReference>
<feature type="transmembrane region" description="Helical" evidence="10">
    <location>
        <begin position="397"/>
        <end position="415"/>
    </location>
</feature>
<feature type="transmembrane region" description="Helical" evidence="10">
    <location>
        <begin position="373"/>
        <end position="390"/>
    </location>
</feature>
<dbReference type="GO" id="GO:0006506">
    <property type="term" value="P:GPI anchor biosynthetic process"/>
    <property type="evidence" value="ECO:0007669"/>
    <property type="project" value="UniProtKB-UniPathway"/>
</dbReference>
<dbReference type="GO" id="GO:0031501">
    <property type="term" value="C:mannosyltransferase complex"/>
    <property type="evidence" value="ECO:0007669"/>
    <property type="project" value="TreeGrafter"/>
</dbReference>
<dbReference type="PANTHER" id="PTHR12468">
    <property type="entry name" value="GPI MANNOSYLTRANSFERASE 2"/>
    <property type="match status" value="1"/>
</dbReference>
<feature type="transmembrane region" description="Helical" evidence="10">
    <location>
        <begin position="106"/>
        <end position="124"/>
    </location>
</feature>
<keyword evidence="9 10" id="KW-0472">Membrane</keyword>
<feature type="transmembrane region" description="Helical" evidence="10">
    <location>
        <begin position="209"/>
        <end position="231"/>
    </location>
</feature>
<evidence type="ECO:0000256" key="4">
    <source>
        <dbReference type="ARBA" id="ARBA00022676"/>
    </source>
</evidence>
<evidence type="ECO:0000256" key="10">
    <source>
        <dbReference type="SAM" id="Phobius"/>
    </source>
</evidence>
<evidence type="ECO:0000256" key="6">
    <source>
        <dbReference type="ARBA" id="ARBA00022692"/>
    </source>
</evidence>
<organism evidence="11 12">
    <name type="scientific">Crocosphaera subtropica (strain ATCC 51142 / BH68)</name>
    <name type="common">Cyanothece sp. (strain ATCC 51142)</name>
    <dbReference type="NCBI Taxonomy" id="43989"/>
    <lineage>
        <taxon>Bacteria</taxon>
        <taxon>Bacillati</taxon>
        <taxon>Cyanobacteriota</taxon>
        <taxon>Cyanophyceae</taxon>
        <taxon>Oscillatoriophycideae</taxon>
        <taxon>Chroococcales</taxon>
        <taxon>Aphanothecaceae</taxon>
        <taxon>Crocosphaera</taxon>
        <taxon>Crocosphaera subtropica</taxon>
    </lineage>
</organism>
<comment type="subcellular location">
    <subcellularLocation>
        <location evidence="1">Endoplasmic reticulum membrane</location>
        <topology evidence="1">Multi-pass membrane protein</topology>
    </subcellularLocation>
</comment>
<feature type="transmembrane region" description="Helical" evidence="10">
    <location>
        <begin position="81"/>
        <end position="99"/>
    </location>
</feature>
<feature type="transmembrane region" description="Helical" evidence="10">
    <location>
        <begin position="349"/>
        <end position="367"/>
    </location>
</feature>
<dbReference type="eggNOG" id="COG5542">
    <property type="taxonomic scope" value="Bacteria"/>
</dbReference>
<feature type="transmembrane region" description="Helical" evidence="10">
    <location>
        <begin position="281"/>
        <end position="297"/>
    </location>
</feature>
<evidence type="ECO:0000313" key="11">
    <source>
        <dbReference type="EMBL" id="ACB53474.1"/>
    </source>
</evidence>
<evidence type="ECO:0000313" key="12">
    <source>
        <dbReference type="Proteomes" id="UP000001203"/>
    </source>
</evidence>
<dbReference type="GO" id="GO:0004376">
    <property type="term" value="F:GPI mannosyltransferase activity"/>
    <property type="evidence" value="ECO:0007669"/>
    <property type="project" value="InterPro"/>
</dbReference>
<accession>B1WRN3</accession>
<dbReference type="InterPro" id="IPR007315">
    <property type="entry name" value="PIG-V/Gpi18"/>
</dbReference>
<dbReference type="STRING" id="43989.cce_4126"/>
<keyword evidence="4" id="KW-0328">Glycosyltransferase</keyword>
<dbReference type="OrthoDB" id="151635at2"/>
<evidence type="ECO:0008006" key="13">
    <source>
        <dbReference type="Google" id="ProtNLM"/>
    </source>
</evidence>
<dbReference type="KEGG" id="cyt:cce_4126"/>
<feature type="transmembrane region" description="Helical" evidence="10">
    <location>
        <begin position="136"/>
        <end position="167"/>
    </location>
</feature>
<evidence type="ECO:0000256" key="9">
    <source>
        <dbReference type="ARBA" id="ARBA00023136"/>
    </source>
</evidence>
<evidence type="ECO:0000256" key="7">
    <source>
        <dbReference type="ARBA" id="ARBA00022824"/>
    </source>
</evidence>
<keyword evidence="6 10" id="KW-0812">Transmembrane</keyword>
<dbReference type="EMBL" id="CP000806">
    <property type="protein sequence ID" value="ACB53474.1"/>
    <property type="molecule type" value="Genomic_DNA"/>
</dbReference>